<evidence type="ECO:0000256" key="2">
    <source>
        <dbReference type="ARBA" id="ARBA00022692"/>
    </source>
</evidence>
<feature type="transmembrane region" description="Helical" evidence="5">
    <location>
        <begin position="34"/>
        <end position="51"/>
    </location>
</feature>
<feature type="transmembrane region" description="Helical" evidence="5">
    <location>
        <begin position="240"/>
        <end position="257"/>
    </location>
</feature>
<reference evidence="7 8" key="1">
    <citation type="submission" date="2019-05" db="EMBL/GenBank/DDBJ databases">
        <title>Polaribacter aestuariivivens sp. nov., isolated from a tidal flat.</title>
        <authorList>
            <person name="Yoon J.-H."/>
        </authorList>
    </citation>
    <scope>NUCLEOTIDE SEQUENCE [LARGE SCALE GENOMIC DNA]</scope>
    <source>
        <strain evidence="7 8">DBTF-3</strain>
    </source>
</reference>
<dbReference type="AlphaFoldDB" id="A0A5S3NAJ3"/>
<feature type="transmembrane region" description="Helical" evidence="5">
    <location>
        <begin position="116"/>
        <end position="138"/>
    </location>
</feature>
<evidence type="ECO:0000256" key="3">
    <source>
        <dbReference type="ARBA" id="ARBA00022989"/>
    </source>
</evidence>
<feature type="transmembrane region" description="Helical" evidence="5">
    <location>
        <begin position="83"/>
        <end position="104"/>
    </location>
</feature>
<keyword evidence="7" id="KW-0436">Ligase</keyword>
<evidence type="ECO:0000256" key="5">
    <source>
        <dbReference type="SAM" id="Phobius"/>
    </source>
</evidence>
<feature type="transmembrane region" description="Helical" evidence="5">
    <location>
        <begin position="169"/>
        <end position="189"/>
    </location>
</feature>
<keyword evidence="4 5" id="KW-0472">Membrane</keyword>
<feature type="transmembrane region" description="Helical" evidence="5">
    <location>
        <begin position="196"/>
        <end position="212"/>
    </location>
</feature>
<feature type="transmembrane region" description="Helical" evidence="5">
    <location>
        <begin position="218"/>
        <end position="233"/>
    </location>
</feature>
<sequence length="404" mass="47124">MKIMNSSKSIYIALIQIAFGLLFGLMLFPSNVKSIVIIVTSIFVLINFFSSKNTFDKNYFLSNTFYFFVLLFTLLFSNNLDVAFLKIQTMLSLIVFPLIFSLLNNEAKKRLIKFKINYFWIYIISVVVYNTIPFLWFYSGIPNYSFLGMSYHLKNFIMNNIGKYGIHPIYMSMHCCIAVIFSIKVFLFIKKKYKKILLLILNLIIFFFLLIYARKGPIIALIITLIFFSYLEYRKYFKYNLILIFGLITLFSLIPTTRNRFLELSKMSTTTVDGSSSSNIRYTIYNNSIELIKNAPFLGYGIGDYQEELNKSYQKNAPILLEKKYNSHNQYLGFLLIGGVLLLVSFLSFYGKKIILAYKTNNTLLISILIFYGVTMLFENILERENGVIFFALFINFFSLKKAK</sequence>
<keyword evidence="2 5" id="KW-0812">Transmembrane</keyword>
<dbReference type="Proteomes" id="UP000307140">
    <property type="component" value="Unassembled WGS sequence"/>
</dbReference>
<keyword evidence="3 5" id="KW-1133">Transmembrane helix</keyword>
<dbReference type="GO" id="GO:0016874">
    <property type="term" value="F:ligase activity"/>
    <property type="evidence" value="ECO:0007669"/>
    <property type="project" value="UniProtKB-KW"/>
</dbReference>
<feature type="transmembrane region" description="Helical" evidence="5">
    <location>
        <begin position="387"/>
        <end position="403"/>
    </location>
</feature>
<protein>
    <submittedName>
        <fullName evidence="7">O-antigen ligase family protein</fullName>
    </submittedName>
</protein>
<proteinExistence type="predicted"/>
<keyword evidence="8" id="KW-1185">Reference proteome</keyword>
<evidence type="ECO:0000313" key="7">
    <source>
        <dbReference type="EMBL" id="TMM29906.1"/>
    </source>
</evidence>
<evidence type="ECO:0000256" key="4">
    <source>
        <dbReference type="ARBA" id="ARBA00023136"/>
    </source>
</evidence>
<dbReference type="EMBL" id="VANR01000004">
    <property type="protein sequence ID" value="TMM29906.1"/>
    <property type="molecule type" value="Genomic_DNA"/>
</dbReference>
<feature type="transmembrane region" description="Helical" evidence="5">
    <location>
        <begin position="363"/>
        <end position="381"/>
    </location>
</feature>
<feature type="transmembrane region" description="Helical" evidence="5">
    <location>
        <begin position="331"/>
        <end position="351"/>
    </location>
</feature>
<dbReference type="OrthoDB" id="1631746at2"/>
<dbReference type="InterPro" id="IPR007016">
    <property type="entry name" value="O-antigen_ligase-rel_domated"/>
</dbReference>
<organism evidence="7 8">
    <name type="scientific">Polaribacter aestuariivivens</name>
    <dbReference type="NCBI Taxonomy" id="2304626"/>
    <lineage>
        <taxon>Bacteria</taxon>
        <taxon>Pseudomonadati</taxon>
        <taxon>Bacteroidota</taxon>
        <taxon>Flavobacteriia</taxon>
        <taxon>Flavobacteriales</taxon>
        <taxon>Flavobacteriaceae</taxon>
    </lineage>
</organism>
<dbReference type="InterPro" id="IPR051533">
    <property type="entry name" value="WaaL-like"/>
</dbReference>
<feature type="domain" description="O-antigen ligase-related" evidence="6">
    <location>
        <begin position="203"/>
        <end position="347"/>
    </location>
</feature>
<feature type="transmembrane region" description="Helical" evidence="5">
    <location>
        <begin position="58"/>
        <end position="77"/>
    </location>
</feature>
<dbReference type="PANTHER" id="PTHR37422:SF17">
    <property type="entry name" value="O-ANTIGEN LIGASE"/>
    <property type="match status" value="1"/>
</dbReference>
<dbReference type="GO" id="GO:0016020">
    <property type="term" value="C:membrane"/>
    <property type="evidence" value="ECO:0007669"/>
    <property type="project" value="UniProtKB-SubCell"/>
</dbReference>
<dbReference type="PANTHER" id="PTHR37422">
    <property type="entry name" value="TEICHURONIC ACID BIOSYNTHESIS PROTEIN TUAE"/>
    <property type="match status" value="1"/>
</dbReference>
<accession>A0A5S3NAJ3</accession>
<comment type="caution">
    <text evidence="7">The sequence shown here is derived from an EMBL/GenBank/DDBJ whole genome shotgun (WGS) entry which is preliminary data.</text>
</comment>
<dbReference type="Pfam" id="PF04932">
    <property type="entry name" value="Wzy_C"/>
    <property type="match status" value="1"/>
</dbReference>
<evidence type="ECO:0000259" key="6">
    <source>
        <dbReference type="Pfam" id="PF04932"/>
    </source>
</evidence>
<comment type="subcellular location">
    <subcellularLocation>
        <location evidence="1">Membrane</location>
        <topology evidence="1">Multi-pass membrane protein</topology>
    </subcellularLocation>
</comment>
<feature type="transmembrane region" description="Helical" evidence="5">
    <location>
        <begin position="9"/>
        <end position="28"/>
    </location>
</feature>
<evidence type="ECO:0000313" key="8">
    <source>
        <dbReference type="Proteomes" id="UP000307140"/>
    </source>
</evidence>
<name>A0A5S3NAJ3_9FLAO</name>
<evidence type="ECO:0000256" key="1">
    <source>
        <dbReference type="ARBA" id="ARBA00004141"/>
    </source>
</evidence>
<gene>
    <name evidence="7" type="ORF">FDT66_08530</name>
</gene>